<feature type="transmembrane region" description="Helical" evidence="1">
    <location>
        <begin position="65"/>
        <end position="89"/>
    </location>
</feature>
<dbReference type="Proteomes" id="UP000199387">
    <property type="component" value="Unassembled WGS sequence"/>
</dbReference>
<evidence type="ECO:0000256" key="1">
    <source>
        <dbReference type="SAM" id="Phobius"/>
    </source>
</evidence>
<name>A0A1G6HT94_9BACL</name>
<accession>A0A1G6HT94</accession>
<organism evidence="2 3">
    <name type="scientific">Melghirimyces thermohalophilus</name>
    <dbReference type="NCBI Taxonomy" id="1236220"/>
    <lineage>
        <taxon>Bacteria</taxon>
        <taxon>Bacillati</taxon>
        <taxon>Bacillota</taxon>
        <taxon>Bacilli</taxon>
        <taxon>Bacillales</taxon>
        <taxon>Thermoactinomycetaceae</taxon>
        <taxon>Melghirimyces</taxon>
    </lineage>
</organism>
<feature type="transmembrane region" description="Helical" evidence="1">
    <location>
        <begin position="37"/>
        <end position="58"/>
    </location>
</feature>
<feature type="transmembrane region" description="Helical" evidence="1">
    <location>
        <begin position="12"/>
        <end position="31"/>
    </location>
</feature>
<gene>
    <name evidence="2" type="ORF">SAMN04488112_101231</name>
</gene>
<feature type="transmembrane region" description="Helical" evidence="1">
    <location>
        <begin position="101"/>
        <end position="124"/>
    </location>
</feature>
<protein>
    <submittedName>
        <fullName evidence="2">Uncharacterized protein</fullName>
    </submittedName>
</protein>
<dbReference type="EMBL" id="FMZA01000001">
    <property type="protein sequence ID" value="SDB97452.1"/>
    <property type="molecule type" value="Genomic_DNA"/>
</dbReference>
<keyword evidence="1" id="KW-0812">Transmembrane</keyword>
<proteinExistence type="predicted"/>
<evidence type="ECO:0000313" key="2">
    <source>
        <dbReference type="EMBL" id="SDB97452.1"/>
    </source>
</evidence>
<dbReference type="AlphaFoldDB" id="A0A1G6HT94"/>
<evidence type="ECO:0000313" key="3">
    <source>
        <dbReference type="Proteomes" id="UP000199387"/>
    </source>
</evidence>
<keyword evidence="1" id="KW-1133">Transmembrane helix</keyword>
<sequence>MMQAVKEQWPLILGLSALAMVRPLMSILGWLEAIGQPTASIAVTLIISAVWLVVVLSLRVHRPLVTLTWVGVGYGLLAIILSAVLSPLITGHLQGPITNPFAVVSVLITNGGWGLLVGSLAALIRRGKTEGQGER</sequence>
<keyword evidence="3" id="KW-1185">Reference proteome</keyword>
<reference evidence="2 3" key="1">
    <citation type="submission" date="2016-10" db="EMBL/GenBank/DDBJ databases">
        <authorList>
            <person name="de Groot N.N."/>
        </authorList>
    </citation>
    <scope>NUCLEOTIDE SEQUENCE [LARGE SCALE GENOMIC DNA]</scope>
    <source>
        <strain evidence="2 3">DSM 45514</strain>
    </source>
</reference>
<keyword evidence="1" id="KW-0472">Membrane</keyword>
<dbReference type="STRING" id="1236220.SAMN04488112_101231"/>
<dbReference type="RefSeq" id="WP_245661971.1">
    <property type="nucleotide sequence ID" value="NZ_FMZA01000001.1"/>
</dbReference>